<keyword evidence="8" id="KW-0720">Serine protease</keyword>
<feature type="domain" description="PDZ" evidence="11">
    <location>
        <begin position="295"/>
        <end position="386"/>
    </location>
</feature>
<evidence type="ECO:0000256" key="3">
    <source>
        <dbReference type="ARBA" id="ARBA00022670"/>
    </source>
</evidence>
<feature type="active site" description="Charge relay system" evidence="9">
    <location>
        <position position="147"/>
    </location>
</feature>
<evidence type="ECO:0000256" key="5">
    <source>
        <dbReference type="ARBA" id="ARBA00022737"/>
    </source>
</evidence>
<feature type="binding site" evidence="10">
    <location>
        <position position="147"/>
    </location>
    <ligand>
        <name>substrate</name>
    </ligand>
</feature>
<dbReference type="Proteomes" id="UP001179121">
    <property type="component" value="Chromosome"/>
</dbReference>
<evidence type="ECO:0000256" key="2">
    <source>
        <dbReference type="ARBA" id="ARBA00010541"/>
    </source>
</evidence>
<feature type="domain" description="PDZ" evidence="11">
    <location>
        <begin position="421"/>
        <end position="474"/>
    </location>
</feature>
<evidence type="ECO:0000256" key="8">
    <source>
        <dbReference type="ARBA" id="ARBA00022825"/>
    </source>
</evidence>
<dbReference type="Pfam" id="PF13180">
    <property type="entry name" value="PDZ_2"/>
    <property type="match status" value="1"/>
</dbReference>
<dbReference type="InterPro" id="IPR036034">
    <property type="entry name" value="PDZ_sf"/>
</dbReference>
<dbReference type="InterPro" id="IPR009003">
    <property type="entry name" value="Peptidase_S1_PA"/>
</dbReference>
<organism evidence="12 13">
    <name type="scientific">Nitrospira tepida</name>
    <dbReference type="NCBI Taxonomy" id="2973512"/>
    <lineage>
        <taxon>Bacteria</taxon>
        <taxon>Pseudomonadati</taxon>
        <taxon>Nitrospirota</taxon>
        <taxon>Nitrospiria</taxon>
        <taxon>Nitrospirales</taxon>
        <taxon>Nitrospiraceae</taxon>
        <taxon>Nitrospira</taxon>
    </lineage>
</organism>
<dbReference type="SMART" id="SM00228">
    <property type="entry name" value="PDZ"/>
    <property type="match status" value="2"/>
</dbReference>
<comment type="subcellular location">
    <subcellularLocation>
        <location evidence="1">Periplasm</location>
    </subcellularLocation>
</comment>
<dbReference type="SUPFAM" id="SSF50494">
    <property type="entry name" value="Trypsin-like serine proteases"/>
    <property type="match status" value="1"/>
</dbReference>
<dbReference type="Gene3D" id="2.30.42.10">
    <property type="match status" value="2"/>
</dbReference>
<dbReference type="SUPFAM" id="SSF50156">
    <property type="entry name" value="PDZ domain-like"/>
    <property type="match status" value="2"/>
</dbReference>
<evidence type="ECO:0000313" key="12">
    <source>
        <dbReference type="EMBL" id="CAI4030059.1"/>
    </source>
</evidence>
<comment type="similarity">
    <text evidence="2">Belongs to the peptidase S1C family.</text>
</comment>
<dbReference type="GO" id="GO:0004252">
    <property type="term" value="F:serine-type endopeptidase activity"/>
    <property type="evidence" value="ECO:0007669"/>
    <property type="project" value="InterPro"/>
</dbReference>
<proteinExistence type="inferred from homology"/>
<sequence>MNRSMGSRVVAGAAAVGLGVMLVWGGMWFADSHAAPAGFQQAQAPMESTAPAADSGASLPATGFAPIAKSVTPAVVNITVSSRGERISGKKDQRQEWKDRMEEFGWPFGGPNGPRMPRNPFDRGPHGDGMGSGVIVSPDGYILTNNHVVEGARELTVTLPDKREFKATVVGTDPKSDLAVIKIDGKNLPTVSWGDSSKLQVGDYVLAVGNPFGLNSTVTLGIVSAVGRGKMGITQYEDFIQTDAAINPGNSGGALVNTKGELVGVNTAIFSQTGGYQGVGFAVSTAMAKPIYESLVKTGKVVRGYLGVSIQDINQDLAKSFGLTDQKGALVGDVKEDSPADKAGLKQGDVIIGYQNQPIEDSAALQRLVTRAAAGEKATIRVWRDGRERTLTVTIGEQPDEVKTARADSPSGESGLAGLAVQELDRDAIRELGLKSGTKGVVVADVEPDSPADRAGIARGDVIREINRQPVRSVKDFERLASGLKKDEPALFLINRRGASLFLSVKI</sequence>
<dbReference type="FunFam" id="2.40.10.10:FF:000001">
    <property type="entry name" value="Periplasmic serine protease DegS"/>
    <property type="match status" value="1"/>
</dbReference>
<keyword evidence="5" id="KW-0677">Repeat</keyword>
<evidence type="ECO:0000256" key="6">
    <source>
        <dbReference type="ARBA" id="ARBA00022764"/>
    </source>
</evidence>
<keyword evidence="4" id="KW-0732">Signal</keyword>
<dbReference type="PANTHER" id="PTHR22939">
    <property type="entry name" value="SERINE PROTEASE FAMILY S1C HTRA-RELATED"/>
    <property type="match status" value="1"/>
</dbReference>
<dbReference type="PANTHER" id="PTHR22939:SF129">
    <property type="entry name" value="SERINE PROTEASE HTRA2, MITOCHONDRIAL"/>
    <property type="match status" value="1"/>
</dbReference>
<feature type="active site" description="Charge relay system" evidence="9">
    <location>
        <position position="251"/>
    </location>
</feature>
<evidence type="ECO:0000256" key="9">
    <source>
        <dbReference type="PIRSR" id="PIRSR611782-1"/>
    </source>
</evidence>
<dbReference type="InterPro" id="IPR011782">
    <property type="entry name" value="Pept_S1C_Do"/>
</dbReference>
<name>A0AA86MW08_9BACT</name>
<feature type="binding site" evidence="10">
    <location>
        <position position="177"/>
    </location>
    <ligand>
        <name>substrate</name>
    </ligand>
</feature>
<evidence type="ECO:0000256" key="7">
    <source>
        <dbReference type="ARBA" id="ARBA00022801"/>
    </source>
</evidence>
<dbReference type="NCBIfam" id="TIGR02037">
    <property type="entry name" value="degP_htrA_DO"/>
    <property type="match status" value="1"/>
</dbReference>
<dbReference type="InterPro" id="IPR001940">
    <property type="entry name" value="Peptidase_S1C"/>
</dbReference>
<dbReference type="AlphaFoldDB" id="A0AA86MW08"/>
<keyword evidence="7" id="KW-0378">Hydrolase</keyword>
<dbReference type="PRINTS" id="PR00834">
    <property type="entry name" value="PROTEASES2C"/>
</dbReference>
<dbReference type="KEGG" id="nti:DNFV4_00483"/>
<dbReference type="InterPro" id="IPR041489">
    <property type="entry name" value="PDZ_6"/>
</dbReference>
<dbReference type="EMBL" id="OX365700">
    <property type="protein sequence ID" value="CAI4030059.1"/>
    <property type="molecule type" value="Genomic_DNA"/>
</dbReference>
<dbReference type="PROSITE" id="PS50106">
    <property type="entry name" value="PDZ"/>
    <property type="match status" value="2"/>
</dbReference>
<feature type="binding site" evidence="10">
    <location>
        <begin position="249"/>
        <end position="251"/>
    </location>
    <ligand>
        <name>substrate</name>
    </ligand>
</feature>
<evidence type="ECO:0000259" key="11">
    <source>
        <dbReference type="PROSITE" id="PS50106"/>
    </source>
</evidence>
<gene>
    <name evidence="12" type="ORF">DNFV4_00483</name>
</gene>
<evidence type="ECO:0000313" key="13">
    <source>
        <dbReference type="Proteomes" id="UP001179121"/>
    </source>
</evidence>
<dbReference type="Gene3D" id="2.40.10.120">
    <property type="match status" value="1"/>
</dbReference>
<keyword evidence="6" id="KW-0574">Periplasm</keyword>
<evidence type="ECO:0000256" key="4">
    <source>
        <dbReference type="ARBA" id="ARBA00022729"/>
    </source>
</evidence>
<accession>A0AA86MW08</accession>
<dbReference type="InterPro" id="IPR001478">
    <property type="entry name" value="PDZ"/>
</dbReference>
<reference evidence="12" key="1">
    <citation type="submission" date="2022-10" db="EMBL/GenBank/DDBJ databases">
        <authorList>
            <person name="Koch H."/>
        </authorList>
    </citation>
    <scope>NUCLEOTIDE SEQUENCE</scope>
    <source>
        <strain evidence="12">DNF</strain>
    </source>
</reference>
<evidence type="ECO:0000256" key="1">
    <source>
        <dbReference type="ARBA" id="ARBA00004418"/>
    </source>
</evidence>
<dbReference type="Pfam" id="PF17820">
    <property type="entry name" value="PDZ_6"/>
    <property type="match status" value="1"/>
</dbReference>
<dbReference type="GO" id="GO:0042597">
    <property type="term" value="C:periplasmic space"/>
    <property type="evidence" value="ECO:0007669"/>
    <property type="project" value="UniProtKB-SubCell"/>
</dbReference>
<dbReference type="GO" id="GO:0006508">
    <property type="term" value="P:proteolysis"/>
    <property type="evidence" value="ECO:0007669"/>
    <property type="project" value="UniProtKB-KW"/>
</dbReference>
<dbReference type="CDD" id="cd10839">
    <property type="entry name" value="cpPDZ1_DegP-like"/>
    <property type="match status" value="1"/>
</dbReference>
<keyword evidence="3" id="KW-0645">Protease</keyword>
<feature type="active site" description="Charge relay system" evidence="9">
    <location>
        <position position="177"/>
    </location>
</feature>
<dbReference type="RefSeq" id="WP_289267063.1">
    <property type="nucleotide sequence ID" value="NZ_OX365700.1"/>
</dbReference>
<dbReference type="Pfam" id="PF13365">
    <property type="entry name" value="Trypsin_2"/>
    <property type="match status" value="1"/>
</dbReference>
<keyword evidence="13" id="KW-1185">Reference proteome</keyword>
<evidence type="ECO:0000256" key="10">
    <source>
        <dbReference type="PIRSR" id="PIRSR611782-2"/>
    </source>
</evidence>
<protein>
    <submittedName>
        <fullName evidence="12">Periplasmic serine endoprotease DegP-like protein</fullName>
    </submittedName>
</protein>